<dbReference type="AlphaFoldDB" id="A0A448KAA5"/>
<dbReference type="GO" id="GO:0006508">
    <property type="term" value="P:proteolysis"/>
    <property type="evidence" value="ECO:0007669"/>
    <property type="project" value="UniProtKB-KW"/>
</dbReference>
<keyword evidence="8" id="KW-0865">Zymogen</keyword>
<dbReference type="Gene3D" id="3.40.50.200">
    <property type="entry name" value="Peptidase S8/S53 domain"/>
    <property type="match status" value="1"/>
</dbReference>
<evidence type="ECO:0000256" key="5">
    <source>
        <dbReference type="ARBA" id="ARBA00022729"/>
    </source>
</evidence>
<dbReference type="GO" id="GO:0004252">
    <property type="term" value="F:serine-type endopeptidase activity"/>
    <property type="evidence" value="ECO:0007669"/>
    <property type="project" value="UniProtKB-UniRule"/>
</dbReference>
<dbReference type="GO" id="GO:0005576">
    <property type="term" value="C:extracellular region"/>
    <property type="evidence" value="ECO:0007669"/>
    <property type="project" value="UniProtKB-SubCell"/>
</dbReference>
<dbReference type="CDD" id="cd07496">
    <property type="entry name" value="Peptidases_S8_13"/>
    <property type="match status" value="1"/>
</dbReference>
<keyword evidence="3" id="KW-0964">Secreted</keyword>
<dbReference type="InterPro" id="IPR050131">
    <property type="entry name" value="Peptidase_S8_subtilisin-like"/>
</dbReference>
<dbReference type="InterPro" id="IPR015500">
    <property type="entry name" value="Peptidase_S8_subtilisin-rel"/>
</dbReference>
<dbReference type="PROSITE" id="PS51257">
    <property type="entry name" value="PROKAR_LIPOPROTEIN"/>
    <property type="match status" value="1"/>
</dbReference>
<dbReference type="InterPro" id="IPR023828">
    <property type="entry name" value="Peptidase_S8_Ser-AS"/>
</dbReference>
<dbReference type="PRINTS" id="PR00723">
    <property type="entry name" value="SUBTILISIN"/>
</dbReference>
<evidence type="ECO:0000256" key="1">
    <source>
        <dbReference type="ARBA" id="ARBA00004613"/>
    </source>
</evidence>
<dbReference type="PROSITE" id="PS51892">
    <property type="entry name" value="SUBTILASE"/>
    <property type="match status" value="1"/>
</dbReference>
<feature type="active site" description="Charge relay system" evidence="9">
    <location>
        <position position="255"/>
    </location>
</feature>
<dbReference type="EC" id="3.4.21.-" evidence="14"/>
<dbReference type="SUPFAM" id="SSF52743">
    <property type="entry name" value="Subtilisin-like"/>
    <property type="match status" value="1"/>
</dbReference>
<feature type="domain" description="Peptidase S8/S53" evidence="13">
    <location>
        <begin position="185"/>
        <end position="465"/>
    </location>
</feature>
<name>A0A448KAA5_9ACTO</name>
<organism evidence="14 15">
    <name type="scientific">Actinomyces slackii</name>
    <dbReference type="NCBI Taxonomy" id="52774"/>
    <lineage>
        <taxon>Bacteria</taxon>
        <taxon>Bacillati</taxon>
        <taxon>Actinomycetota</taxon>
        <taxon>Actinomycetes</taxon>
        <taxon>Actinomycetales</taxon>
        <taxon>Actinomycetaceae</taxon>
        <taxon>Actinomyces</taxon>
    </lineage>
</organism>
<evidence type="ECO:0000256" key="8">
    <source>
        <dbReference type="ARBA" id="ARBA00023145"/>
    </source>
</evidence>
<evidence type="ECO:0000256" key="7">
    <source>
        <dbReference type="ARBA" id="ARBA00022825"/>
    </source>
</evidence>
<dbReference type="InterPro" id="IPR000209">
    <property type="entry name" value="Peptidase_S8/S53_dom"/>
</dbReference>
<dbReference type="PANTHER" id="PTHR43806:SF11">
    <property type="entry name" value="CEREVISIN-RELATED"/>
    <property type="match status" value="1"/>
</dbReference>
<dbReference type="EMBL" id="LR134363">
    <property type="protein sequence ID" value="VEG73860.1"/>
    <property type="molecule type" value="Genomic_DNA"/>
</dbReference>
<feature type="compositionally biased region" description="Basic and acidic residues" evidence="11">
    <location>
        <begin position="508"/>
        <end position="522"/>
    </location>
</feature>
<keyword evidence="7 9" id="KW-0720">Serine protease</keyword>
<reference evidence="14 15" key="1">
    <citation type="submission" date="2018-12" db="EMBL/GenBank/DDBJ databases">
        <authorList>
            <consortium name="Pathogen Informatics"/>
        </authorList>
    </citation>
    <scope>NUCLEOTIDE SEQUENCE [LARGE SCALE GENOMIC DNA]</scope>
    <source>
        <strain evidence="14 15">NCTC11923</strain>
    </source>
</reference>
<evidence type="ECO:0000256" key="4">
    <source>
        <dbReference type="ARBA" id="ARBA00022670"/>
    </source>
</evidence>
<dbReference type="Pfam" id="PF00082">
    <property type="entry name" value="Peptidase_S8"/>
    <property type="match status" value="1"/>
</dbReference>
<keyword evidence="15" id="KW-1185">Reference proteome</keyword>
<dbReference type="PANTHER" id="PTHR43806">
    <property type="entry name" value="PEPTIDASE S8"/>
    <property type="match status" value="1"/>
</dbReference>
<feature type="active site" description="Charge relay system" evidence="9">
    <location>
        <position position="430"/>
    </location>
</feature>
<feature type="chain" id="PRO_5019129414" evidence="12">
    <location>
        <begin position="35"/>
        <end position="530"/>
    </location>
</feature>
<accession>A0A448KAA5</accession>
<feature type="active site" description="Charge relay system" evidence="9">
    <location>
        <position position="194"/>
    </location>
</feature>
<feature type="region of interest" description="Disordered" evidence="11">
    <location>
        <begin position="219"/>
        <end position="254"/>
    </location>
</feature>
<dbReference type="InterPro" id="IPR036852">
    <property type="entry name" value="Peptidase_S8/S53_dom_sf"/>
</dbReference>
<feature type="region of interest" description="Disordered" evidence="11">
    <location>
        <begin position="488"/>
        <end position="530"/>
    </location>
</feature>
<dbReference type="InterPro" id="IPR023827">
    <property type="entry name" value="Peptidase_S8_Asp-AS"/>
</dbReference>
<feature type="signal peptide" evidence="12">
    <location>
        <begin position="1"/>
        <end position="34"/>
    </location>
</feature>
<keyword evidence="6 9" id="KW-0378">Hydrolase</keyword>
<evidence type="ECO:0000256" key="9">
    <source>
        <dbReference type="PROSITE-ProRule" id="PRU01240"/>
    </source>
</evidence>
<dbReference type="FunFam" id="3.40.50.200:FF:000022">
    <property type="entry name" value="Extracellular protease"/>
    <property type="match status" value="1"/>
</dbReference>
<comment type="subcellular location">
    <subcellularLocation>
        <location evidence="1">Secreted</location>
    </subcellularLocation>
</comment>
<dbReference type="PROSITE" id="PS00138">
    <property type="entry name" value="SUBTILASE_SER"/>
    <property type="match status" value="1"/>
</dbReference>
<sequence length="530" mass="54322">MPTASRRLPALLAVICAVTLTAALGACSSGGSSAQDSTPTPTATVTTPASDRFVITWAKDSEAAKLVSSVENYGVDIISSLPQEDQDAIKTAAEQASVSVKAATAHAGGLTAVRLSEVLPSEKAQAFIQALLSYDSIEAAEPEVTMTALSTSASPPNDEYFDKQWALTSDQRGLNVVEAWGKSTGKDVTVAVIDSGILPDHPDISSQLLPGYDFLSDPWAGGDNDGRDADPTDMGDAVQAGECGNDNEATDSSWHGSHVAGIIAASTNNGTGMAGVAPDAKIVPVRALGRCGGGADIIDAITWASGGSVNGVPDNENPAQVINLSLGGPNICPVYFQRTIDEAVARGSIIVAAAGNEDQDAGFVSPAGCENVITVGASNASGDRAVYSNYGSTVDVTAPGGDLTTDDGVLSLFRHPSSGEPAYTFMQGTSQASPHVAGVVALMLSIKPDLTVEQITETLTSTSQTMHSCDRDACGAGIINAKAAVEQVASDQVPAPGDGQATEEPSDDASKPGLRETIKDLWNRITTDEE</sequence>
<dbReference type="InterPro" id="IPR034176">
    <property type="entry name" value="Peptidases_S8_13"/>
</dbReference>
<dbReference type="PROSITE" id="PS00136">
    <property type="entry name" value="SUBTILASE_ASP"/>
    <property type="match status" value="1"/>
</dbReference>
<evidence type="ECO:0000256" key="3">
    <source>
        <dbReference type="ARBA" id="ARBA00022525"/>
    </source>
</evidence>
<keyword evidence="4 9" id="KW-0645">Protease</keyword>
<dbReference type="Proteomes" id="UP000276899">
    <property type="component" value="Chromosome"/>
</dbReference>
<evidence type="ECO:0000256" key="11">
    <source>
        <dbReference type="SAM" id="MobiDB-lite"/>
    </source>
</evidence>
<evidence type="ECO:0000256" key="6">
    <source>
        <dbReference type="ARBA" id="ARBA00022801"/>
    </source>
</evidence>
<dbReference type="PROSITE" id="PS00137">
    <property type="entry name" value="SUBTILASE_HIS"/>
    <property type="match status" value="1"/>
</dbReference>
<evidence type="ECO:0000313" key="14">
    <source>
        <dbReference type="EMBL" id="VEG73860.1"/>
    </source>
</evidence>
<dbReference type="STRING" id="1278298.GCA_000428685_02118"/>
<comment type="similarity">
    <text evidence="2 9 10">Belongs to the peptidase S8 family.</text>
</comment>
<dbReference type="RefSeq" id="WP_026427104.1">
    <property type="nucleotide sequence ID" value="NZ_CBCRWE010000066.1"/>
</dbReference>
<evidence type="ECO:0000256" key="12">
    <source>
        <dbReference type="SAM" id="SignalP"/>
    </source>
</evidence>
<dbReference type="KEGG" id="asla:NCTC11923_00474"/>
<evidence type="ECO:0000259" key="13">
    <source>
        <dbReference type="Pfam" id="PF00082"/>
    </source>
</evidence>
<evidence type="ECO:0000256" key="2">
    <source>
        <dbReference type="ARBA" id="ARBA00011073"/>
    </source>
</evidence>
<protein>
    <submittedName>
        <fullName evidence="14">Extracellular basic protease</fullName>
        <ecNumber evidence="14">3.4.21.-</ecNumber>
    </submittedName>
</protein>
<keyword evidence="5 12" id="KW-0732">Signal</keyword>
<dbReference type="InterPro" id="IPR022398">
    <property type="entry name" value="Peptidase_S8_His-AS"/>
</dbReference>
<proteinExistence type="inferred from homology"/>
<evidence type="ECO:0000256" key="10">
    <source>
        <dbReference type="RuleBase" id="RU003355"/>
    </source>
</evidence>
<gene>
    <name evidence="14" type="primary">bprV</name>
    <name evidence="14" type="ORF">NCTC11923_00474</name>
</gene>
<evidence type="ECO:0000313" key="15">
    <source>
        <dbReference type="Proteomes" id="UP000276899"/>
    </source>
</evidence>